<name>A0A813D4L9_POLGL</name>
<keyword evidence="1" id="KW-1133">Transmembrane helix</keyword>
<evidence type="ECO:0000256" key="1">
    <source>
        <dbReference type="SAM" id="Phobius"/>
    </source>
</evidence>
<dbReference type="AlphaFoldDB" id="A0A813D4L9"/>
<keyword evidence="1" id="KW-0472">Membrane</keyword>
<gene>
    <name evidence="2" type="ORF">PGLA1383_LOCUS1843</name>
</gene>
<comment type="caution">
    <text evidence="2">The sequence shown here is derived from an EMBL/GenBank/DDBJ whole genome shotgun (WGS) entry which is preliminary data.</text>
</comment>
<organism evidence="2 3">
    <name type="scientific">Polarella glacialis</name>
    <name type="common">Dinoflagellate</name>
    <dbReference type="NCBI Taxonomy" id="89957"/>
    <lineage>
        <taxon>Eukaryota</taxon>
        <taxon>Sar</taxon>
        <taxon>Alveolata</taxon>
        <taxon>Dinophyceae</taxon>
        <taxon>Suessiales</taxon>
        <taxon>Suessiaceae</taxon>
        <taxon>Polarella</taxon>
    </lineage>
</organism>
<dbReference type="Proteomes" id="UP000654075">
    <property type="component" value="Unassembled WGS sequence"/>
</dbReference>
<feature type="transmembrane region" description="Helical" evidence="1">
    <location>
        <begin position="98"/>
        <end position="120"/>
    </location>
</feature>
<sequence>MRRLHALRLVRAESACLQWRSHAAAASSAVSSNSASSQVRAEHELRSVRTACIYQSSVNFEKLVDASSQKCLFGCALGVAGFANAVAALLPVAPTPVVALLVAGMVSYPGISMWMTPVWLRKLAAPQVEEIWILGPEGMKAGNLSGTPPVKAPPGGAEADAQLKASCSLLTTIPEMELEIVSVSLSRRVVLQEPEKLHTFLRAAGCVADSRARFCDLCALPSWDGGSARIVRRGPLHVDPAEGAEDAADWALLEALLRSRKVLAEESVRRRAEVASSLRLPETSDLAGHRLGALDVQTATTAGQAERPAQAIASFGIRALLGGSLLFAAGSACLASPDQLRGLFAGQSDEEGAELYYGPHYGR</sequence>
<proteinExistence type="predicted"/>
<evidence type="ECO:0000313" key="2">
    <source>
        <dbReference type="EMBL" id="CAE8582861.1"/>
    </source>
</evidence>
<keyword evidence="1" id="KW-0812">Transmembrane</keyword>
<protein>
    <submittedName>
        <fullName evidence="2">Uncharacterized protein</fullName>
    </submittedName>
</protein>
<feature type="transmembrane region" description="Helical" evidence="1">
    <location>
        <begin position="71"/>
        <end position="92"/>
    </location>
</feature>
<dbReference type="EMBL" id="CAJNNV010000512">
    <property type="protein sequence ID" value="CAE8582861.1"/>
    <property type="molecule type" value="Genomic_DNA"/>
</dbReference>
<evidence type="ECO:0000313" key="3">
    <source>
        <dbReference type="Proteomes" id="UP000654075"/>
    </source>
</evidence>
<keyword evidence="3" id="KW-1185">Reference proteome</keyword>
<accession>A0A813D4L9</accession>
<reference evidence="2" key="1">
    <citation type="submission" date="2021-02" db="EMBL/GenBank/DDBJ databases">
        <authorList>
            <person name="Dougan E. K."/>
            <person name="Rhodes N."/>
            <person name="Thang M."/>
            <person name="Chan C."/>
        </authorList>
    </citation>
    <scope>NUCLEOTIDE SEQUENCE</scope>
</reference>